<dbReference type="Proteomes" id="UP001328107">
    <property type="component" value="Unassembled WGS sequence"/>
</dbReference>
<proteinExistence type="predicted"/>
<dbReference type="PANTHER" id="PTHR33748:SF9">
    <property type="entry name" value="PROTEIN CBG04248"/>
    <property type="match status" value="1"/>
</dbReference>
<evidence type="ECO:0000313" key="2">
    <source>
        <dbReference type="EMBL" id="GMR37320.1"/>
    </source>
</evidence>
<keyword evidence="1" id="KW-0732">Signal</keyword>
<dbReference type="EMBL" id="BTRK01000002">
    <property type="protein sequence ID" value="GMR37335.1"/>
    <property type="molecule type" value="Genomic_DNA"/>
</dbReference>
<gene>
    <name evidence="2" type="ORF">PMAYCL1PPCAC_07515</name>
    <name evidence="3" type="ORF">PMAYCL1PPCAC_07530</name>
</gene>
<evidence type="ECO:0000313" key="3">
    <source>
        <dbReference type="EMBL" id="GMR37335.1"/>
    </source>
</evidence>
<name>A0AAN4ZI12_9BILA</name>
<reference evidence="2" key="2">
    <citation type="submission" date="2023-06" db="EMBL/GenBank/DDBJ databases">
        <title>Genome assembly of Pristionchus species.</title>
        <authorList>
            <person name="Yoshida K."/>
            <person name="Sommer R.J."/>
        </authorList>
    </citation>
    <scope>NUCLEOTIDE SEQUENCE</scope>
    <source>
        <strain evidence="2">RS5460</strain>
    </source>
</reference>
<protein>
    <submittedName>
        <fullName evidence="2">Uncharacterized protein</fullName>
    </submittedName>
</protein>
<comment type="caution">
    <text evidence="2">The sequence shown here is derived from an EMBL/GenBank/DDBJ whole genome shotgun (WGS) entry which is preliminary data.</text>
</comment>
<feature type="chain" id="PRO_5044710151" evidence="1">
    <location>
        <begin position="20"/>
        <end position="204"/>
    </location>
</feature>
<dbReference type="GO" id="GO:0016020">
    <property type="term" value="C:membrane"/>
    <property type="evidence" value="ECO:0007669"/>
    <property type="project" value="TreeGrafter"/>
</dbReference>
<dbReference type="PANTHER" id="PTHR33748">
    <property type="entry name" value="PROTEIN CBG04600"/>
    <property type="match status" value="1"/>
</dbReference>
<feature type="signal peptide" evidence="1">
    <location>
        <begin position="1"/>
        <end position="19"/>
    </location>
</feature>
<evidence type="ECO:0000256" key="1">
    <source>
        <dbReference type="SAM" id="SignalP"/>
    </source>
</evidence>
<dbReference type="EMBL" id="BTRK01000002">
    <property type="protein sequence ID" value="GMR37320.1"/>
    <property type="molecule type" value="Genomic_DNA"/>
</dbReference>
<keyword evidence="4" id="KW-1185">Reference proteome</keyword>
<organism evidence="2 4">
    <name type="scientific">Pristionchus mayeri</name>
    <dbReference type="NCBI Taxonomy" id="1317129"/>
    <lineage>
        <taxon>Eukaryota</taxon>
        <taxon>Metazoa</taxon>
        <taxon>Ecdysozoa</taxon>
        <taxon>Nematoda</taxon>
        <taxon>Chromadorea</taxon>
        <taxon>Rhabditida</taxon>
        <taxon>Rhabditina</taxon>
        <taxon>Diplogasteromorpha</taxon>
        <taxon>Diplogasteroidea</taxon>
        <taxon>Neodiplogasteridae</taxon>
        <taxon>Pristionchus</taxon>
    </lineage>
</organism>
<dbReference type="AlphaFoldDB" id="A0AAN4ZI12"/>
<evidence type="ECO:0000313" key="4">
    <source>
        <dbReference type="Proteomes" id="UP001328107"/>
    </source>
</evidence>
<reference evidence="4" key="1">
    <citation type="submission" date="2022-10" db="EMBL/GenBank/DDBJ databases">
        <title>Genome assembly of Pristionchus species.</title>
        <authorList>
            <person name="Yoshida K."/>
            <person name="Sommer R.J."/>
        </authorList>
    </citation>
    <scope>NUCLEOTIDE SEQUENCE [LARGE SCALE GENOMIC DNA]</scope>
    <source>
        <strain evidence="3 4">RS5460</strain>
    </source>
</reference>
<accession>A0AAN4ZI12</accession>
<feature type="non-terminal residue" evidence="2">
    <location>
        <position position="1"/>
    </location>
</feature>
<sequence>HPCISTWLSLQVMSMIIEAQAPCHYDLPYTNTFPIFCQLNYHGASYLCDPAGLMSRTEVDLLADSVSSLNLTTAFCQPHCGTRKLRVAVVLEDVASLHGLQSCSQSIPPLHPFSARPPALIPAALEFARLLNEHWDEAAPADLLIVLIKLEENERLKQTNSADPSILHTFIDPSLSRTSLVVSLTYLASPSAFSSTRDSLISRH</sequence>